<organism evidence="1 2">
    <name type="scientific">Pistacia integerrima</name>
    <dbReference type="NCBI Taxonomy" id="434235"/>
    <lineage>
        <taxon>Eukaryota</taxon>
        <taxon>Viridiplantae</taxon>
        <taxon>Streptophyta</taxon>
        <taxon>Embryophyta</taxon>
        <taxon>Tracheophyta</taxon>
        <taxon>Spermatophyta</taxon>
        <taxon>Magnoliopsida</taxon>
        <taxon>eudicotyledons</taxon>
        <taxon>Gunneridae</taxon>
        <taxon>Pentapetalae</taxon>
        <taxon>rosids</taxon>
        <taxon>malvids</taxon>
        <taxon>Sapindales</taxon>
        <taxon>Anacardiaceae</taxon>
        <taxon>Pistacia</taxon>
    </lineage>
</organism>
<comment type="caution">
    <text evidence="1">The sequence shown here is derived from an EMBL/GenBank/DDBJ whole genome shotgun (WGS) entry which is preliminary data.</text>
</comment>
<gene>
    <name evidence="1" type="ORF">Pint_36227</name>
</gene>
<proteinExistence type="predicted"/>
<sequence>MAAMAPFNGIAKGGSRTVLITGVSKGLGRALALEMAKRGHTVIGCSRTQEQLNSLQSEFPNLDNHLFLSVDVKSNSSVEELARVVAEKNGVPDIVGI</sequence>
<evidence type="ECO:0000313" key="2">
    <source>
        <dbReference type="Proteomes" id="UP001163603"/>
    </source>
</evidence>
<reference evidence="2" key="1">
    <citation type="journal article" date="2023" name="G3 (Bethesda)">
        <title>Genome assembly and association tests identify interacting loci associated with vigor, precocity, and sex in interspecific pistachio rootstocks.</title>
        <authorList>
            <person name="Palmer W."/>
            <person name="Jacygrad E."/>
            <person name="Sagayaradj S."/>
            <person name="Cavanaugh K."/>
            <person name="Han R."/>
            <person name="Bertier L."/>
            <person name="Beede B."/>
            <person name="Kafkas S."/>
            <person name="Golino D."/>
            <person name="Preece J."/>
            <person name="Michelmore R."/>
        </authorList>
    </citation>
    <scope>NUCLEOTIDE SEQUENCE [LARGE SCALE GENOMIC DNA]</scope>
</reference>
<dbReference type="Proteomes" id="UP001163603">
    <property type="component" value="Chromosome 9"/>
</dbReference>
<dbReference type="EMBL" id="CM047744">
    <property type="protein sequence ID" value="KAJ0028390.1"/>
    <property type="molecule type" value="Genomic_DNA"/>
</dbReference>
<name>A0ACC0Y3V0_9ROSI</name>
<keyword evidence="2" id="KW-1185">Reference proteome</keyword>
<evidence type="ECO:0000313" key="1">
    <source>
        <dbReference type="EMBL" id="KAJ0028390.1"/>
    </source>
</evidence>
<accession>A0ACC0Y3V0</accession>
<protein>
    <submittedName>
        <fullName evidence="1">Uncharacterized protein</fullName>
    </submittedName>
</protein>